<evidence type="ECO:0000256" key="4">
    <source>
        <dbReference type="ARBA" id="ARBA00022777"/>
    </source>
</evidence>
<dbReference type="GO" id="GO:0030295">
    <property type="term" value="F:protein kinase activator activity"/>
    <property type="evidence" value="ECO:0007669"/>
    <property type="project" value="TreeGrafter"/>
</dbReference>
<reference evidence="7" key="1">
    <citation type="journal article" date="2019" name="Int. J. Syst. Evol. Microbiol.">
        <title>The Global Catalogue of Microorganisms (GCM) 10K type strain sequencing project: providing services to taxonomists for standard genome sequencing and annotation.</title>
        <authorList>
            <consortium name="The Broad Institute Genomics Platform"/>
            <consortium name="The Broad Institute Genome Sequencing Center for Infectious Disease"/>
            <person name="Wu L."/>
            <person name="Ma J."/>
        </authorList>
    </citation>
    <scope>NUCLEOTIDE SEQUENCE [LARGE SCALE GENOMIC DNA]</scope>
    <source>
        <strain evidence="7">JCM 31047</strain>
    </source>
</reference>
<dbReference type="InterPro" id="IPR036890">
    <property type="entry name" value="HATPase_C_sf"/>
</dbReference>
<evidence type="ECO:0000256" key="3">
    <source>
        <dbReference type="ARBA" id="ARBA00022679"/>
    </source>
</evidence>
<protein>
    <recommendedName>
        <fullName evidence="2">histidine kinase</fullName>
        <ecNumber evidence="2">2.7.13.3</ecNumber>
    </recommendedName>
</protein>
<keyword evidence="3" id="KW-0808">Transferase</keyword>
<dbReference type="PANTHER" id="PTHR42878">
    <property type="entry name" value="TWO-COMPONENT HISTIDINE KINASE"/>
    <property type="match status" value="1"/>
</dbReference>
<organism evidence="6 7">
    <name type="scientific">Deinococcus arenae</name>
    <dbReference type="NCBI Taxonomy" id="1452751"/>
    <lineage>
        <taxon>Bacteria</taxon>
        <taxon>Thermotogati</taxon>
        <taxon>Deinococcota</taxon>
        <taxon>Deinococci</taxon>
        <taxon>Deinococcales</taxon>
        <taxon>Deinococcaceae</taxon>
        <taxon>Deinococcus</taxon>
    </lineage>
</organism>
<dbReference type="EMBL" id="BMQG01000013">
    <property type="protein sequence ID" value="GGM53168.1"/>
    <property type="molecule type" value="Genomic_DNA"/>
</dbReference>
<evidence type="ECO:0000256" key="2">
    <source>
        <dbReference type="ARBA" id="ARBA00012438"/>
    </source>
</evidence>
<dbReference type="InterPro" id="IPR004358">
    <property type="entry name" value="Sig_transdc_His_kin-like_C"/>
</dbReference>
<dbReference type="SMART" id="SM00387">
    <property type="entry name" value="HATPase_c"/>
    <property type="match status" value="1"/>
</dbReference>
<comment type="catalytic activity">
    <reaction evidence="1">
        <text>ATP + protein L-histidine = ADP + protein N-phospho-L-histidine.</text>
        <dbReference type="EC" id="2.7.13.3"/>
    </reaction>
</comment>
<keyword evidence="7" id="KW-1185">Reference proteome</keyword>
<proteinExistence type="predicted"/>
<dbReference type="InterPro" id="IPR005467">
    <property type="entry name" value="His_kinase_dom"/>
</dbReference>
<dbReference type="Gene3D" id="3.30.565.10">
    <property type="entry name" value="Histidine kinase-like ATPase, C-terminal domain"/>
    <property type="match status" value="1"/>
</dbReference>
<dbReference type="GO" id="GO:0007234">
    <property type="term" value="P:osmosensory signaling via phosphorelay pathway"/>
    <property type="evidence" value="ECO:0007669"/>
    <property type="project" value="TreeGrafter"/>
</dbReference>
<dbReference type="GO" id="GO:0000156">
    <property type="term" value="F:phosphorelay response regulator activity"/>
    <property type="evidence" value="ECO:0007669"/>
    <property type="project" value="TreeGrafter"/>
</dbReference>
<comment type="caution">
    <text evidence="6">The sequence shown here is derived from an EMBL/GenBank/DDBJ whole genome shotgun (WGS) entry which is preliminary data.</text>
</comment>
<gene>
    <name evidence="6" type="ORF">GCM10008956_31470</name>
</gene>
<evidence type="ECO:0000313" key="7">
    <source>
        <dbReference type="Proteomes" id="UP000600547"/>
    </source>
</evidence>
<dbReference type="AlphaFoldDB" id="A0A8H9GRD2"/>
<dbReference type="GO" id="GO:0004673">
    <property type="term" value="F:protein histidine kinase activity"/>
    <property type="evidence" value="ECO:0007669"/>
    <property type="project" value="UniProtKB-EC"/>
</dbReference>
<dbReference type="InterPro" id="IPR050351">
    <property type="entry name" value="BphY/WalK/GraS-like"/>
</dbReference>
<keyword evidence="4" id="KW-0418">Kinase</keyword>
<dbReference type="EC" id="2.7.13.3" evidence="2"/>
<evidence type="ECO:0000313" key="6">
    <source>
        <dbReference type="EMBL" id="GGM53168.1"/>
    </source>
</evidence>
<dbReference type="InterPro" id="IPR003594">
    <property type="entry name" value="HATPase_dom"/>
</dbReference>
<feature type="domain" description="Histidine kinase" evidence="5">
    <location>
        <begin position="3"/>
        <end position="213"/>
    </location>
</feature>
<evidence type="ECO:0000259" key="5">
    <source>
        <dbReference type="PROSITE" id="PS50109"/>
    </source>
</evidence>
<evidence type="ECO:0000256" key="1">
    <source>
        <dbReference type="ARBA" id="ARBA00000085"/>
    </source>
</evidence>
<dbReference type="PROSITE" id="PS50109">
    <property type="entry name" value="HIS_KIN"/>
    <property type="match status" value="1"/>
</dbReference>
<dbReference type="PRINTS" id="PR00344">
    <property type="entry name" value="BCTRLSENSOR"/>
</dbReference>
<dbReference type="PANTHER" id="PTHR42878:SF15">
    <property type="entry name" value="BACTERIOPHYTOCHROME"/>
    <property type="match status" value="1"/>
</dbReference>
<dbReference type="Pfam" id="PF02518">
    <property type="entry name" value="HATPase_c"/>
    <property type="match status" value="1"/>
</dbReference>
<dbReference type="Proteomes" id="UP000600547">
    <property type="component" value="Unassembled WGS sequence"/>
</dbReference>
<accession>A0A8H9GRD2</accession>
<name>A0A8H9GRD2_9DEIO</name>
<dbReference type="SUPFAM" id="SSF55874">
    <property type="entry name" value="ATPase domain of HSP90 chaperone/DNA topoisomerase II/histidine kinase"/>
    <property type="match status" value="1"/>
</dbReference>
<sequence length="216" mass="24658">MFVAQRDLGTSLTRAHHLLQAYDEQQDAAEQASLAHVKDAVTDSQALLRALHTYMHARSMRVRLRPTDLNKVLRDVLHELTPLHEGRSLNLSILPLPTLSGDQQALHFILREYFVNALKFTRTRPEVHLRLLVHETGQEYWIGVQDNGVGFNMRQKDKLFELFTKLHPTDPYEGPGAGLAVVRRLCARFGGRAWGEGKVEQGATFWFAWPKTLQLE</sequence>